<evidence type="ECO:0000313" key="5">
    <source>
        <dbReference type="Proteomes" id="UP000092654"/>
    </source>
</evidence>
<evidence type="ECO:0000313" key="4">
    <source>
        <dbReference type="Proteomes" id="UP000011746"/>
    </source>
</evidence>
<proteinExistence type="predicted"/>
<evidence type="ECO:0000313" key="3">
    <source>
        <dbReference type="EMBL" id="EKE31471.1"/>
    </source>
</evidence>
<reference evidence="2" key="3">
    <citation type="submission" date="2016-11" db="EMBL/GenBank/DDBJ databases">
        <title>Salimicrobium jeotgali MJ3, isolated from Myulchi jeot, a traditional Korean fermented seafood.</title>
        <authorList>
            <person name="Kim K.H."/>
            <person name="Jeon C.O."/>
            <person name="Jin H.M."/>
        </authorList>
    </citation>
    <scope>NUCLEOTIDE SEQUENCE</scope>
    <source>
        <strain evidence="2">MJ3</strain>
    </source>
</reference>
<accession>K2FK92</accession>
<dbReference type="STRING" id="1230341.AAV35_013690"/>
<evidence type="ECO:0000313" key="2">
    <source>
        <dbReference type="EMBL" id="AKG03311.1"/>
    </source>
</evidence>
<dbReference type="Proteomes" id="UP000011746">
    <property type="component" value="Unassembled WGS sequence"/>
</dbReference>
<name>K2FK92_9BACI</name>
<organism evidence="3 4">
    <name type="scientific">Salimicrobium jeotgali</name>
    <dbReference type="NCBI Taxonomy" id="1230341"/>
    <lineage>
        <taxon>Bacteria</taxon>
        <taxon>Bacillati</taxon>
        <taxon>Bacillota</taxon>
        <taxon>Bacilli</taxon>
        <taxon>Bacillales</taxon>
        <taxon>Bacillaceae</taxon>
        <taxon>Salimicrobium</taxon>
    </lineage>
</organism>
<dbReference type="EMBL" id="CP011361">
    <property type="protein sequence ID" value="AKG03311.1"/>
    <property type="molecule type" value="Genomic_DNA"/>
</dbReference>
<gene>
    <name evidence="2" type="ORF">AAV35_013690</name>
    <name evidence="3" type="ORF">MJ3_08095</name>
</gene>
<dbReference type="EMBL" id="AMPQ01000009">
    <property type="protein sequence ID" value="EKE31471.1"/>
    <property type="molecule type" value="Genomic_DNA"/>
</dbReference>
<dbReference type="Proteomes" id="UP000092654">
    <property type="component" value="Chromosome"/>
</dbReference>
<evidence type="ECO:0000256" key="1">
    <source>
        <dbReference type="SAM" id="MobiDB-lite"/>
    </source>
</evidence>
<sequence>MKTDRKLMRIHPGASGDEPGRILPVTEVEPEEQLLFNRGGIAGSQTLVPFLQRDGSLFLMTDVIH</sequence>
<protein>
    <submittedName>
        <fullName evidence="3">Uncharacterized protein</fullName>
    </submittedName>
</protein>
<reference evidence="3 4" key="1">
    <citation type="journal article" date="2012" name="J. Bacteriol.">
        <title>Draft Genome Sequence of Salimicrobium sp. Strain MJ3, Isolated from Myulchi-Jeot, Korean Fermented Seafood.</title>
        <authorList>
            <person name="Lee S.H."/>
            <person name="Jung J.Y."/>
            <person name="Jeon C.O."/>
        </authorList>
    </citation>
    <scope>NUCLEOTIDE SEQUENCE [LARGE SCALE GENOMIC DNA]</scope>
    <source>
        <strain evidence="3 4">MJ3</strain>
    </source>
</reference>
<dbReference type="KEGG" id="sje:AAV35_013690"/>
<feature type="region of interest" description="Disordered" evidence="1">
    <location>
        <begin position="1"/>
        <end position="22"/>
    </location>
</feature>
<keyword evidence="4" id="KW-1185">Reference proteome</keyword>
<dbReference type="AlphaFoldDB" id="K2FK92"/>
<reference evidence="5" key="2">
    <citation type="submission" date="2015-06" db="EMBL/GenBank/DDBJ databases">
        <title>Salimicrobium jeotgali MJ3, isolated from Myulchi jeot, a traditional Korean fermented seafood.</title>
        <authorList>
            <person name="Kim K.H."/>
            <person name="Jeon C.O."/>
            <person name="Jin H.M."/>
        </authorList>
    </citation>
    <scope>NUCLEOTIDE SEQUENCE [LARGE SCALE GENOMIC DNA]</scope>
    <source>
        <strain evidence="5">MJ3</strain>
    </source>
</reference>